<dbReference type="InterPro" id="IPR049326">
    <property type="entry name" value="Rhodopsin_dom_fungi"/>
</dbReference>
<feature type="transmembrane region" description="Helical" evidence="7">
    <location>
        <begin position="183"/>
        <end position="208"/>
    </location>
</feature>
<accession>A0ABR1KB96</accession>
<dbReference type="InterPro" id="IPR052337">
    <property type="entry name" value="SAT4-like"/>
</dbReference>
<organism evidence="9 10">
    <name type="scientific">Phyllosticta citriasiana</name>
    <dbReference type="NCBI Taxonomy" id="595635"/>
    <lineage>
        <taxon>Eukaryota</taxon>
        <taxon>Fungi</taxon>
        <taxon>Dikarya</taxon>
        <taxon>Ascomycota</taxon>
        <taxon>Pezizomycotina</taxon>
        <taxon>Dothideomycetes</taxon>
        <taxon>Dothideomycetes incertae sedis</taxon>
        <taxon>Botryosphaeriales</taxon>
        <taxon>Phyllostictaceae</taxon>
        <taxon>Phyllosticta</taxon>
    </lineage>
</organism>
<dbReference type="EMBL" id="JBBPHU010000013">
    <property type="protein sequence ID" value="KAK7510914.1"/>
    <property type="molecule type" value="Genomic_DNA"/>
</dbReference>
<gene>
    <name evidence="9" type="ORF">IWZ03DRAFT_432913</name>
</gene>
<evidence type="ECO:0000313" key="9">
    <source>
        <dbReference type="EMBL" id="KAK7510914.1"/>
    </source>
</evidence>
<feature type="transmembrane region" description="Helical" evidence="7">
    <location>
        <begin position="254"/>
        <end position="279"/>
    </location>
</feature>
<evidence type="ECO:0000256" key="3">
    <source>
        <dbReference type="ARBA" id="ARBA00022989"/>
    </source>
</evidence>
<keyword evidence="3 7" id="KW-1133">Transmembrane helix</keyword>
<evidence type="ECO:0000313" key="10">
    <source>
        <dbReference type="Proteomes" id="UP001363622"/>
    </source>
</evidence>
<sequence>MSTLIGDLHPELWPEPNHVNPHTRVALILAVMIPQAFLVALFCTGRILSKILRKSEHALAWDDWLMVLSGVLILGVDFLGCYSTLYGSGYHTWDVYPEWIYPWGQIDFATYWLFVPSLAITKVSICLSYLRLFPSRTNQCFCWSMIVTQTVWFVAFLVVLASACRPMSAFWKLDKQKDKCMDLKAILLFQAFFNSVTDFLVFLWPLRIIWRIQLPLHRRIGLVVTFGFGCLGCLAGALRAYILNQYFKSNDPFWMTAALWCIIGGEGNFGVVCGCLPTLKPIMQRIFPRWFSAGSSSAAHSSGAGLDNSYSHNTTSSRRRQWTHPPPHTVAAGYPFQNISSRHSHSSSRQSRLSSLSSAGAMSCLAGGPSTASSSLNKESSSNESSTHHEHLRMRPHYDDGQYEVFAGRASRGAGRYEGRATLPPPPDTGIKLTHTFTMRSEKQQDGIMCCDDDDGSEELILHASGGGGGGDGETSGKRALRRCYYNDSHSRSRTNTTI</sequence>
<feature type="transmembrane region" description="Helical" evidence="7">
    <location>
        <begin position="220"/>
        <end position="242"/>
    </location>
</feature>
<evidence type="ECO:0000256" key="2">
    <source>
        <dbReference type="ARBA" id="ARBA00022692"/>
    </source>
</evidence>
<feature type="transmembrane region" description="Helical" evidence="7">
    <location>
        <begin position="25"/>
        <end position="43"/>
    </location>
</feature>
<dbReference type="Pfam" id="PF20684">
    <property type="entry name" value="Fung_rhodopsin"/>
    <property type="match status" value="1"/>
</dbReference>
<feature type="transmembrane region" description="Helical" evidence="7">
    <location>
        <begin position="108"/>
        <end position="130"/>
    </location>
</feature>
<evidence type="ECO:0000256" key="1">
    <source>
        <dbReference type="ARBA" id="ARBA00004141"/>
    </source>
</evidence>
<evidence type="ECO:0000256" key="6">
    <source>
        <dbReference type="SAM" id="MobiDB-lite"/>
    </source>
</evidence>
<name>A0ABR1KB96_9PEZI</name>
<dbReference type="Proteomes" id="UP001363622">
    <property type="component" value="Unassembled WGS sequence"/>
</dbReference>
<comment type="similarity">
    <text evidence="5">Belongs to the SAT4 family.</text>
</comment>
<proteinExistence type="inferred from homology"/>
<evidence type="ECO:0000256" key="4">
    <source>
        <dbReference type="ARBA" id="ARBA00023136"/>
    </source>
</evidence>
<dbReference type="PANTHER" id="PTHR33048">
    <property type="entry name" value="PTH11-LIKE INTEGRAL MEMBRANE PROTEIN (AFU_ORTHOLOGUE AFUA_5G11245)"/>
    <property type="match status" value="1"/>
</dbReference>
<keyword evidence="4 7" id="KW-0472">Membrane</keyword>
<protein>
    <recommendedName>
        <fullName evidence="8">Rhodopsin domain-containing protein</fullName>
    </recommendedName>
</protein>
<dbReference type="PANTHER" id="PTHR33048:SF129">
    <property type="entry name" value="INTEGRAL MEMBRANE PROTEIN-RELATED"/>
    <property type="match status" value="1"/>
</dbReference>
<evidence type="ECO:0000256" key="5">
    <source>
        <dbReference type="ARBA" id="ARBA00038359"/>
    </source>
</evidence>
<feature type="transmembrane region" description="Helical" evidence="7">
    <location>
        <begin position="64"/>
        <end position="88"/>
    </location>
</feature>
<feature type="transmembrane region" description="Helical" evidence="7">
    <location>
        <begin position="142"/>
        <end position="163"/>
    </location>
</feature>
<keyword evidence="10" id="KW-1185">Reference proteome</keyword>
<feature type="compositionally biased region" description="Low complexity" evidence="6">
    <location>
        <begin position="370"/>
        <end position="385"/>
    </location>
</feature>
<feature type="region of interest" description="Disordered" evidence="6">
    <location>
        <begin position="302"/>
        <end position="334"/>
    </location>
</feature>
<comment type="subcellular location">
    <subcellularLocation>
        <location evidence="1">Membrane</location>
        <topology evidence="1">Multi-pass membrane protein</topology>
    </subcellularLocation>
</comment>
<evidence type="ECO:0000259" key="8">
    <source>
        <dbReference type="Pfam" id="PF20684"/>
    </source>
</evidence>
<feature type="domain" description="Rhodopsin" evidence="8">
    <location>
        <begin position="46"/>
        <end position="285"/>
    </location>
</feature>
<comment type="caution">
    <text evidence="9">The sequence shown here is derived from an EMBL/GenBank/DDBJ whole genome shotgun (WGS) entry which is preliminary data.</text>
</comment>
<feature type="region of interest" description="Disordered" evidence="6">
    <location>
        <begin position="364"/>
        <end position="430"/>
    </location>
</feature>
<evidence type="ECO:0000256" key="7">
    <source>
        <dbReference type="SAM" id="Phobius"/>
    </source>
</evidence>
<keyword evidence="2 7" id="KW-0812">Transmembrane</keyword>
<reference evidence="9 10" key="1">
    <citation type="submission" date="2024-04" db="EMBL/GenBank/DDBJ databases">
        <title>Phyllosticta paracitricarpa is synonymous to the EU quarantine fungus P. citricarpa based on phylogenomic analyses.</title>
        <authorList>
            <consortium name="Lawrence Berkeley National Laboratory"/>
            <person name="Van Ingen-Buijs V.A."/>
            <person name="Van Westerhoven A.C."/>
            <person name="Haridas S."/>
            <person name="Skiadas P."/>
            <person name="Martin F."/>
            <person name="Groenewald J.Z."/>
            <person name="Crous P.W."/>
            <person name="Seidl M.F."/>
        </authorList>
    </citation>
    <scope>NUCLEOTIDE SEQUENCE [LARGE SCALE GENOMIC DNA]</scope>
    <source>
        <strain evidence="9 10">CBS 123371</strain>
    </source>
</reference>